<dbReference type="GeneID" id="18168033"/>
<name>G3JIA8_CORMM</name>
<dbReference type="VEuPathDB" id="FungiDB:CCM_06015"/>
<feature type="region of interest" description="Disordered" evidence="1">
    <location>
        <begin position="907"/>
        <end position="927"/>
    </location>
</feature>
<feature type="compositionally biased region" description="Acidic residues" evidence="1">
    <location>
        <begin position="311"/>
        <end position="322"/>
    </location>
</feature>
<evidence type="ECO:0000313" key="3">
    <source>
        <dbReference type="Proteomes" id="UP000001610"/>
    </source>
</evidence>
<dbReference type="RefSeq" id="XP_006671222.1">
    <property type="nucleotide sequence ID" value="XM_006671159.1"/>
</dbReference>
<keyword evidence="3" id="KW-1185">Reference proteome</keyword>
<dbReference type="eggNOG" id="ENOG502SI5M">
    <property type="taxonomic scope" value="Eukaryota"/>
</dbReference>
<accession>G3JIA8</accession>
<dbReference type="InParanoid" id="G3JIA8"/>
<feature type="region of interest" description="Disordered" evidence="1">
    <location>
        <begin position="265"/>
        <end position="398"/>
    </location>
</feature>
<feature type="compositionally biased region" description="Basic and acidic residues" evidence="1">
    <location>
        <begin position="340"/>
        <end position="386"/>
    </location>
</feature>
<reference evidence="2 3" key="1">
    <citation type="journal article" date="2011" name="Genome Biol.">
        <title>Genome sequence of the insect pathogenic fungus Cordyceps militaris, a valued traditional Chinese medicine.</title>
        <authorList>
            <person name="Zheng P."/>
            <person name="Xia Y."/>
            <person name="Xiao G."/>
            <person name="Xiong C."/>
            <person name="Hu X."/>
            <person name="Zhang S."/>
            <person name="Zheng H."/>
            <person name="Huang Y."/>
            <person name="Zhou Y."/>
            <person name="Wang S."/>
            <person name="Zhao G.P."/>
            <person name="Liu X."/>
            <person name="St Leger R.J."/>
            <person name="Wang C."/>
        </authorList>
    </citation>
    <scope>NUCLEOTIDE SEQUENCE [LARGE SCALE GENOMIC DNA]</scope>
    <source>
        <strain evidence="2 3">CM01</strain>
    </source>
</reference>
<feature type="compositionally biased region" description="Basic and acidic residues" evidence="1">
    <location>
        <begin position="907"/>
        <end position="916"/>
    </location>
</feature>
<feature type="compositionally biased region" description="Basic and acidic residues" evidence="1">
    <location>
        <begin position="270"/>
        <end position="297"/>
    </location>
</feature>
<gene>
    <name evidence="2" type="ORF">CCM_06015</name>
</gene>
<protein>
    <submittedName>
        <fullName evidence="2">Uncharacterized protein</fullName>
    </submittedName>
</protein>
<dbReference type="Proteomes" id="UP000001610">
    <property type="component" value="Unassembled WGS sequence"/>
</dbReference>
<dbReference type="KEGG" id="cmt:CCM_06015"/>
<dbReference type="HOGENOM" id="CLU_315211_0_0_1"/>
<dbReference type="AlphaFoldDB" id="G3JIA8"/>
<evidence type="ECO:0000313" key="2">
    <source>
        <dbReference type="EMBL" id="EGX91858.1"/>
    </source>
</evidence>
<organism evidence="2 3">
    <name type="scientific">Cordyceps militaris (strain CM01)</name>
    <name type="common">Caterpillar fungus</name>
    <dbReference type="NCBI Taxonomy" id="983644"/>
    <lineage>
        <taxon>Eukaryota</taxon>
        <taxon>Fungi</taxon>
        <taxon>Dikarya</taxon>
        <taxon>Ascomycota</taxon>
        <taxon>Pezizomycotina</taxon>
        <taxon>Sordariomycetes</taxon>
        <taxon>Hypocreomycetidae</taxon>
        <taxon>Hypocreales</taxon>
        <taxon>Cordycipitaceae</taxon>
        <taxon>Cordyceps</taxon>
    </lineage>
</organism>
<dbReference type="OrthoDB" id="4870679at2759"/>
<feature type="compositionally biased region" description="Acidic residues" evidence="1">
    <location>
        <begin position="917"/>
        <end position="927"/>
    </location>
</feature>
<dbReference type="EMBL" id="JH126402">
    <property type="protein sequence ID" value="EGX91858.1"/>
    <property type="molecule type" value="Genomic_DNA"/>
</dbReference>
<sequence>MLCCFVPMTRRWQDSSSMSDTPLTDRYFGTTPPAISKALCKKAWEHNEDLTRAERWLFLCQGTEDGQFLADAARSDEQINYALGRPPPFVLLENIQMTVGDKYTSVADVVRDFWNPDRTADLNFYAHECVWLVWWTLHTAAIYSRDTPKDVSPGLVDAAGRLARKLRPEEWAMEEAMRDRWMKNEVECPSLTQEDDVFTRQEASKNHEGWWVAGDEWHKECDAREEALRKSLWARVNEELRNADEMDLAAVRVLQARMAAEIAQETAQEEADKARQEKKEREEKARKRLDREAARGERRAKKHRGAAVGELDSDVDDDDDGGSDVGFPIKWSFGPTTRPWTREDAARQDRREMEEKIAQERDLEDERRREEEAEAKEKERLKEEVHTSPPPRRCVTMASASSPAATAYTRVGVPDGGGPGSTRLYALLSSFVRDASLAPRVTELVIDLAGKGTPYGHRPEESPDLSHVVLPDVPADDEVYAALRRRILDLGMDEARTERMARALRWRATAAPDAGRRTRRPGSLAMRADDDSRFAAQWQLTAGVLLLSFCENVDTLYLGPLEHGHLLLREYMLRANYGLLPQPRPLQKLRRVEVLTHDPNGWTPTVELGAHLQLVHRLPSLARLAVDNAQVYQPSWNLAAARASSMTELSITHFDIDHDWVARVLRVPRALRKFTLSVGGVANTDGGMPMMSKAVVGRSLWKHRKTLTHVDVDLSIFTHDPDRVEEEEDLDRAPSDWELRLYGADYLGMDRDLAAAASFPSNDDAPPPHSAYGHTIGSFREFPVLAHLAISIRTLLGNKRIPLASDDDASDAPASPEPANASSTLAAMLPASLESLTLYGYVRGDDASLDAQVDDLMRRKGGAALPKLRDVRGVEETVEDIQMIFGDKPEEEEDLWQGLKRDLSWKKVSEEDKKVQEDEEDEEDDEN</sequence>
<proteinExistence type="predicted"/>
<evidence type="ECO:0000256" key="1">
    <source>
        <dbReference type="SAM" id="MobiDB-lite"/>
    </source>
</evidence>